<dbReference type="EMBL" id="JAFIQS010000002">
    <property type="protein sequence ID" value="KAG5172397.1"/>
    <property type="molecule type" value="Genomic_DNA"/>
</dbReference>
<feature type="transmembrane region" description="Helical" evidence="1">
    <location>
        <begin position="174"/>
        <end position="194"/>
    </location>
</feature>
<evidence type="ECO:0000256" key="1">
    <source>
        <dbReference type="SAM" id="Phobius"/>
    </source>
</evidence>
<dbReference type="AlphaFoldDB" id="A0A8H8CMZ3"/>
<name>A0A8H8CMZ3_PSICU</name>
<gene>
    <name evidence="2" type="ORF">JR316_001896</name>
</gene>
<evidence type="ECO:0000313" key="2">
    <source>
        <dbReference type="EMBL" id="KAG5172397.1"/>
    </source>
</evidence>
<proteinExistence type="predicted"/>
<evidence type="ECO:0008006" key="3">
    <source>
        <dbReference type="Google" id="ProtNLM"/>
    </source>
</evidence>
<accession>A0A8H8CMZ3</accession>
<feature type="transmembrane region" description="Helical" evidence="1">
    <location>
        <begin position="26"/>
        <end position="48"/>
    </location>
</feature>
<sequence>MSNSFDSTALVLNPTTPLAYLPPSVAFEYCVATYIVVGTLAVLIWDFLNNLFAEYSLLTCHKVKFHSYIYYISRFAVLLFSATASTVIFQTSPVENCDLLSMFSIWMFFISVPSTSLLFFFRVRALYIDRRYLLCVFFFLWLSVLGGSLATSLSQGKATKIGPSAYCLGGSMKSYSSAVGTMVIINDTVVFLAISRYLANIAHEHEYLLSTKSLKTYVLGTDLPHFSRTFLQDGQLYYLTTIFFSFATTVVLNINSIPLAYRAVAGVPNAVLMNIMACRVYRNTRLGFYKEDTTQVLNTISTETTPPVFVESPFIEKSSPVSLSGRDILHDEMDITQFFKEDEHRKIGEATGKFLDSTKNLICIKR</sequence>
<comment type="caution">
    <text evidence="2">The sequence shown here is derived from an EMBL/GenBank/DDBJ whole genome shotgun (WGS) entry which is preliminary data.</text>
</comment>
<feature type="transmembrane region" description="Helical" evidence="1">
    <location>
        <begin position="101"/>
        <end position="121"/>
    </location>
</feature>
<feature type="transmembrane region" description="Helical" evidence="1">
    <location>
        <begin position="133"/>
        <end position="154"/>
    </location>
</feature>
<keyword evidence="1" id="KW-0472">Membrane</keyword>
<organism evidence="2">
    <name type="scientific">Psilocybe cubensis</name>
    <name type="common">Psychedelic mushroom</name>
    <name type="synonym">Stropharia cubensis</name>
    <dbReference type="NCBI Taxonomy" id="181762"/>
    <lineage>
        <taxon>Eukaryota</taxon>
        <taxon>Fungi</taxon>
        <taxon>Dikarya</taxon>
        <taxon>Basidiomycota</taxon>
        <taxon>Agaricomycotina</taxon>
        <taxon>Agaricomycetes</taxon>
        <taxon>Agaricomycetidae</taxon>
        <taxon>Agaricales</taxon>
        <taxon>Agaricineae</taxon>
        <taxon>Strophariaceae</taxon>
        <taxon>Psilocybe</taxon>
    </lineage>
</organism>
<reference evidence="2" key="1">
    <citation type="submission" date="2021-02" db="EMBL/GenBank/DDBJ databases">
        <title>Psilocybe cubensis genome.</title>
        <authorList>
            <person name="Mckernan K.J."/>
            <person name="Crawford S."/>
            <person name="Trippe A."/>
            <person name="Kane L.T."/>
            <person name="Mclaughlin S."/>
        </authorList>
    </citation>
    <scope>NUCLEOTIDE SEQUENCE [LARGE SCALE GENOMIC DNA]</scope>
    <source>
        <strain evidence="2">MGC-MH-2018</strain>
    </source>
</reference>
<protein>
    <recommendedName>
        <fullName evidence="3">Transmembrane protein</fullName>
    </recommendedName>
</protein>
<keyword evidence="1" id="KW-1133">Transmembrane helix</keyword>
<feature type="transmembrane region" description="Helical" evidence="1">
    <location>
        <begin position="260"/>
        <end position="281"/>
    </location>
</feature>
<feature type="transmembrane region" description="Helical" evidence="1">
    <location>
        <begin position="236"/>
        <end position="254"/>
    </location>
</feature>
<keyword evidence="1" id="KW-0812">Transmembrane</keyword>
<feature type="transmembrane region" description="Helical" evidence="1">
    <location>
        <begin position="68"/>
        <end position="89"/>
    </location>
</feature>